<dbReference type="PANTHER" id="PTHR30419">
    <property type="entry name" value="HTH-TYPE TRANSCRIPTIONAL REGULATOR YBHD"/>
    <property type="match status" value="1"/>
</dbReference>
<dbReference type="Pfam" id="PF00126">
    <property type="entry name" value="HTH_1"/>
    <property type="match status" value="1"/>
</dbReference>
<dbReference type="Gene3D" id="3.40.190.10">
    <property type="entry name" value="Periplasmic binding protein-like II"/>
    <property type="match status" value="2"/>
</dbReference>
<dbReference type="EMBL" id="SWBP01000001">
    <property type="protein sequence ID" value="TKC00615.1"/>
    <property type="molecule type" value="Genomic_DNA"/>
</dbReference>
<dbReference type="PRINTS" id="PR00039">
    <property type="entry name" value="HTHLYSR"/>
</dbReference>
<dbReference type="AlphaFoldDB" id="A0A4U1C5P2"/>
<dbReference type="PANTHER" id="PTHR30419:SF29">
    <property type="entry name" value="LYSR-FAMILY TRANSCRIPTIONAL REGULATOR"/>
    <property type="match status" value="1"/>
</dbReference>
<evidence type="ECO:0000313" key="7">
    <source>
        <dbReference type="Proteomes" id="UP000308181"/>
    </source>
</evidence>
<sequence>MTIVQLEYAVAVDTYRSFVLAAEKCFVTQPTLSMQIQKLEEHLGVKLFDRSRQPVVPTEIGIEVIEQARKLLNESYKIKEIIDERKGEIVGELKIGVIPTVAPYLLPRVIGGFMEKYPKVTLTISEFTTENIIQQLKIGLLDCGILATPLDENTLFERPVFYENFVSYVSKTSPLFKKKALTTNDLDIDELWLLNEGHCMRNQVLSICKHKKSNGHQLNYNTGSIETLIKMVDLNNGITILPELSLQDFSVKQMDKVRYFKSPEPSREISIVTNKNFIKKRIIDALETEILNSVPKRMKSKKKKEVLDI</sequence>
<dbReference type="InterPro" id="IPR005119">
    <property type="entry name" value="LysR_subst-bd"/>
</dbReference>
<evidence type="ECO:0000256" key="3">
    <source>
        <dbReference type="ARBA" id="ARBA00023125"/>
    </source>
</evidence>
<dbReference type="RefSeq" id="WP_136824824.1">
    <property type="nucleotide sequence ID" value="NZ_SWBP01000001.1"/>
</dbReference>
<gene>
    <name evidence="6" type="ORF">FA046_02745</name>
</gene>
<feature type="domain" description="HTH lysR-type" evidence="5">
    <location>
        <begin position="1"/>
        <end position="58"/>
    </location>
</feature>
<evidence type="ECO:0000256" key="1">
    <source>
        <dbReference type="ARBA" id="ARBA00009437"/>
    </source>
</evidence>
<dbReference type="FunFam" id="1.10.10.10:FF:000001">
    <property type="entry name" value="LysR family transcriptional regulator"/>
    <property type="match status" value="1"/>
</dbReference>
<keyword evidence="3" id="KW-0238">DNA-binding</keyword>
<evidence type="ECO:0000256" key="4">
    <source>
        <dbReference type="ARBA" id="ARBA00023163"/>
    </source>
</evidence>
<evidence type="ECO:0000259" key="5">
    <source>
        <dbReference type="PROSITE" id="PS50931"/>
    </source>
</evidence>
<dbReference type="GO" id="GO:0003677">
    <property type="term" value="F:DNA binding"/>
    <property type="evidence" value="ECO:0007669"/>
    <property type="project" value="UniProtKB-KW"/>
</dbReference>
<dbReference type="InterPro" id="IPR036388">
    <property type="entry name" value="WH-like_DNA-bd_sf"/>
</dbReference>
<dbReference type="GO" id="GO:0005829">
    <property type="term" value="C:cytosol"/>
    <property type="evidence" value="ECO:0007669"/>
    <property type="project" value="TreeGrafter"/>
</dbReference>
<keyword evidence="2" id="KW-0805">Transcription regulation</keyword>
<dbReference type="InterPro" id="IPR050950">
    <property type="entry name" value="HTH-type_LysR_regulators"/>
</dbReference>
<evidence type="ECO:0000256" key="2">
    <source>
        <dbReference type="ARBA" id="ARBA00023015"/>
    </source>
</evidence>
<dbReference type="Pfam" id="PF03466">
    <property type="entry name" value="LysR_substrate"/>
    <property type="match status" value="1"/>
</dbReference>
<comment type="caution">
    <text evidence="6">The sequence shown here is derived from an EMBL/GenBank/DDBJ whole genome shotgun (WGS) entry which is preliminary data.</text>
</comment>
<accession>A0A4U1C5P2</accession>
<dbReference type="PROSITE" id="PS50931">
    <property type="entry name" value="HTH_LYSR"/>
    <property type="match status" value="1"/>
</dbReference>
<organism evidence="6 7">
    <name type="scientific">Pedobacter cryophilus</name>
    <dbReference type="NCBI Taxonomy" id="2571271"/>
    <lineage>
        <taxon>Bacteria</taxon>
        <taxon>Pseudomonadati</taxon>
        <taxon>Bacteroidota</taxon>
        <taxon>Sphingobacteriia</taxon>
        <taxon>Sphingobacteriales</taxon>
        <taxon>Sphingobacteriaceae</taxon>
        <taxon>Pedobacter</taxon>
    </lineage>
</organism>
<keyword evidence="4" id="KW-0804">Transcription</keyword>
<dbReference type="InterPro" id="IPR036390">
    <property type="entry name" value="WH_DNA-bd_sf"/>
</dbReference>
<name>A0A4U1C5P2_9SPHI</name>
<evidence type="ECO:0000313" key="6">
    <source>
        <dbReference type="EMBL" id="TKC00615.1"/>
    </source>
</evidence>
<dbReference type="GO" id="GO:0003700">
    <property type="term" value="F:DNA-binding transcription factor activity"/>
    <property type="evidence" value="ECO:0007669"/>
    <property type="project" value="InterPro"/>
</dbReference>
<dbReference type="Proteomes" id="UP000308181">
    <property type="component" value="Unassembled WGS sequence"/>
</dbReference>
<protein>
    <submittedName>
        <fullName evidence="6">Hydrogen peroxide-inducible genes activator</fullName>
    </submittedName>
</protein>
<dbReference type="OrthoDB" id="9803735at2"/>
<proteinExistence type="inferred from homology"/>
<reference evidence="6 7" key="1">
    <citation type="submission" date="2019-04" db="EMBL/GenBank/DDBJ databases">
        <title>Pedobacter sp. AR-3-17 sp. nov., isolated from Arctic soil.</title>
        <authorList>
            <person name="Dahal R.H."/>
            <person name="Kim D.-U."/>
        </authorList>
    </citation>
    <scope>NUCLEOTIDE SEQUENCE [LARGE SCALE GENOMIC DNA]</scope>
    <source>
        <strain evidence="6 7">AR-3-17</strain>
    </source>
</reference>
<dbReference type="SUPFAM" id="SSF46785">
    <property type="entry name" value="Winged helix' DNA-binding domain"/>
    <property type="match status" value="1"/>
</dbReference>
<dbReference type="InterPro" id="IPR000847">
    <property type="entry name" value="LysR_HTH_N"/>
</dbReference>
<dbReference type="CDD" id="cd08411">
    <property type="entry name" value="PBP2_OxyR"/>
    <property type="match status" value="1"/>
</dbReference>
<dbReference type="Gene3D" id="1.10.10.10">
    <property type="entry name" value="Winged helix-like DNA-binding domain superfamily/Winged helix DNA-binding domain"/>
    <property type="match status" value="1"/>
</dbReference>
<dbReference type="SUPFAM" id="SSF53850">
    <property type="entry name" value="Periplasmic binding protein-like II"/>
    <property type="match status" value="1"/>
</dbReference>
<comment type="similarity">
    <text evidence="1">Belongs to the LysR transcriptional regulatory family.</text>
</comment>
<keyword evidence="7" id="KW-1185">Reference proteome</keyword>